<sequence>MIETHTEHTHADPKVEWEKQRDTVRAIEQLGLQRYAENLPDIQSAFELDDHCLRCIDEGTPGGIHLAGSGILMDEVKAIEASKAAKVDGVYSHAGCGAAAMFAKQKGLDMTNPDEYGRQWAKQLAERLGVPYKGHIEKSDMKRPADFHNARVAYYDGTGSFDPSRVADLPPGFVISRRHTDAANAQSEADVAVSIATGDHGFGTLITDKEPFYLMVVGDPEDPNFSANKLQAEVDAIASNSNGRVKVLGFTRPRAMKKAA</sequence>
<dbReference type="STRING" id="1802399.A3E39_01655"/>
<evidence type="ECO:0000313" key="1">
    <source>
        <dbReference type="EMBL" id="OGL78622.1"/>
    </source>
</evidence>
<evidence type="ECO:0000313" key="2">
    <source>
        <dbReference type="Proteomes" id="UP000176603"/>
    </source>
</evidence>
<dbReference type="Proteomes" id="UP000176603">
    <property type="component" value="Unassembled WGS sequence"/>
</dbReference>
<dbReference type="EMBL" id="MGEH01000027">
    <property type="protein sequence ID" value="OGL78622.1"/>
    <property type="molecule type" value="Genomic_DNA"/>
</dbReference>
<comment type="caution">
    <text evidence="1">The sequence shown here is derived from an EMBL/GenBank/DDBJ whole genome shotgun (WGS) entry which is preliminary data.</text>
</comment>
<name>A0A1F7UK20_9BACT</name>
<reference evidence="1 2" key="1">
    <citation type="journal article" date="2016" name="Nat. Commun.">
        <title>Thousands of microbial genomes shed light on interconnected biogeochemical processes in an aquifer system.</title>
        <authorList>
            <person name="Anantharaman K."/>
            <person name="Brown C.T."/>
            <person name="Hug L.A."/>
            <person name="Sharon I."/>
            <person name="Castelle C.J."/>
            <person name="Probst A.J."/>
            <person name="Thomas B.C."/>
            <person name="Singh A."/>
            <person name="Wilkins M.J."/>
            <person name="Karaoz U."/>
            <person name="Brodie E.L."/>
            <person name="Williams K.H."/>
            <person name="Hubbard S.S."/>
            <person name="Banfield J.F."/>
        </authorList>
    </citation>
    <scope>NUCLEOTIDE SEQUENCE [LARGE SCALE GENOMIC DNA]</scope>
</reference>
<organism evidence="1 2">
    <name type="scientific">Candidatus Uhrbacteria bacterium RIFCSPHIGHO2_12_FULL_60_25</name>
    <dbReference type="NCBI Taxonomy" id="1802399"/>
    <lineage>
        <taxon>Bacteria</taxon>
        <taxon>Candidatus Uhriibacteriota</taxon>
    </lineage>
</organism>
<accession>A0A1F7UK20</accession>
<gene>
    <name evidence="1" type="ORF">A3E39_01655</name>
</gene>
<protein>
    <submittedName>
        <fullName evidence="1">Uncharacterized protein</fullName>
    </submittedName>
</protein>
<proteinExistence type="predicted"/>
<dbReference type="AlphaFoldDB" id="A0A1F7UK20"/>